<organism evidence="2 3">
    <name type="scientific">Tepidimonas fonticaldi</name>
    <dbReference type="NCBI Taxonomy" id="1101373"/>
    <lineage>
        <taxon>Bacteria</taxon>
        <taxon>Pseudomonadati</taxon>
        <taxon>Pseudomonadota</taxon>
        <taxon>Betaproteobacteria</taxon>
        <taxon>Burkholderiales</taxon>
        <taxon>Tepidimonas</taxon>
    </lineage>
</organism>
<dbReference type="CDD" id="cd00118">
    <property type="entry name" value="LysM"/>
    <property type="match status" value="1"/>
</dbReference>
<dbReference type="PROSITE" id="PS51782">
    <property type="entry name" value="LYSM"/>
    <property type="match status" value="1"/>
</dbReference>
<dbReference type="AlphaFoldDB" id="A0A554XKA8"/>
<dbReference type="Proteomes" id="UP000316388">
    <property type="component" value="Unassembled WGS sequence"/>
</dbReference>
<evidence type="ECO:0000313" key="2">
    <source>
        <dbReference type="EMBL" id="TSE36263.1"/>
    </source>
</evidence>
<evidence type="ECO:0000313" key="3">
    <source>
        <dbReference type="Proteomes" id="UP000316388"/>
    </source>
</evidence>
<sequence length="421" mass="45664">MTIPRQRPAPLSSAPVPAARGGIGTALSRWVVGTLVGAQLGGMACVASAAPPYPVTPQQRGTAEQVAQAGVPLSELAPNAPERYTVRRGDTLWGISALYLQRPWRWPELWGMNLQQIRNPHLIYPGQVLVLTRIGDRAVLQLAADTPPTVKLSPRVRAERLRDEGIPPLPPGAIEPFLADVDIVDADTHERAPRIVAGPEARVLLARGDRAYARGQYGPSDALTGDALEAQADRPRVLSIYRNAVALRDPETGEVLGYEAHAVGRAELVRSERAGEGPDGQPALVPATVQIVQAREEIRIGDRLLPQSGREMRLYIPHAPAAPIRGQIVKVHGDAVRYAGQNQIIVLNRGRADGLEAGHVLAVLKDRTRLTDKTDEARPDLLLPGERNGLMMVFRTFERVSYALILQITDGVKSGDRFVNP</sequence>
<dbReference type="Gene3D" id="3.10.350.10">
    <property type="entry name" value="LysM domain"/>
    <property type="match status" value="1"/>
</dbReference>
<protein>
    <submittedName>
        <fullName evidence="2">LysM domain protein</fullName>
    </submittedName>
</protein>
<feature type="domain" description="LysM" evidence="1">
    <location>
        <begin position="82"/>
        <end position="131"/>
    </location>
</feature>
<dbReference type="EMBL" id="VJOO01000020">
    <property type="protein sequence ID" value="TSE36263.1"/>
    <property type="molecule type" value="Genomic_DNA"/>
</dbReference>
<dbReference type="SMART" id="SM00257">
    <property type="entry name" value="LysM"/>
    <property type="match status" value="1"/>
</dbReference>
<gene>
    <name evidence="2" type="ORF">Tfont_01991</name>
</gene>
<dbReference type="InterPro" id="IPR018392">
    <property type="entry name" value="LysM"/>
</dbReference>
<dbReference type="InterPro" id="IPR052196">
    <property type="entry name" value="Bact_Kbp"/>
</dbReference>
<name>A0A554XKA8_9BURK</name>
<reference evidence="2 3" key="1">
    <citation type="submission" date="2019-07" db="EMBL/GenBank/DDBJ databases">
        <title>Tepidimonas fonticaldi AT-A2 draft genome.</title>
        <authorList>
            <person name="Da Costa M.S."/>
            <person name="Froufe H.J.C."/>
            <person name="Egas C."/>
            <person name="Albuquerque L."/>
        </authorList>
    </citation>
    <scope>NUCLEOTIDE SEQUENCE [LARGE SCALE GENOMIC DNA]</scope>
    <source>
        <strain evidence="2 3">AT-A2</strain>
    </source>
</reference>
<dbReference type="PANTHER" id="PTHR34700:SF4">
    <property type="entry name" value="PHAGE-LIKE ELEMENT PBSX PROTEIN XKDP"/>
    <property type="match status" value="1"/>
</dbReference>
<evidence type="ECO:0000259" key="1">
    <source>
        <dbReference type="PROSITE" id="PS51782"/>
    </source>
</evidence>
<dbReference type="Pfam" id="PF01476">
    <property type="entry name" value="LysM"/>
    <property type="match status" value="1"/>
</dbReference>
<proteinExistence type="predicted"/>
<comment type="caution">
    <text evidence="2">The sequence shown here is derived from an EMBL/GenBank/DDBJ whole genome shotgun (WGS) entry which is preliminary data.</text>
</comment>
<dbReference type="RefSeq" id="WP_143969322.1">
    <property type="nucleotide sequence ID" value="NZ_VJOO01000020.1"/>
</dbReference>
<accession>A0A554XKA8</accession>
<dbReference type="InterPro" id="IPR036779">
    <property type="entry name" value="LysM_dom_sf"/>
</dbReference>
<dbReference type="SUPFAM" id="SSF54106">
    <property type="entry name" value="LysM domain"/>
    <property type="match status" value="1"/>
</dbReference>
<dbReference type="PANTHER" id="PTHR34700">
    <property type="entry name" value="POTASSIUM BINDING PROTEIN KBP"/>
    <property type="match status" value="1"/>
</dbReference>